<evidence type="ECO:0000313" key="8">
    <source>
        <dbReference type="Proteomes" id="UP000192596"/>
    </source>
</evidence>
<keyword evidence="6" id="KW-0539">Nucleus</keyword>
<dbReference type="STRING" id="1507870.A0A1V8SH67"/>
<organism evidence="7 8">
    <name type="scientific">Cryoendolithus antarcticus</name>
    <dbReference type="NCBI Taxonomy" id="1507870"/>
    <lineage>
        <taxon>Eukaryota</taxon>
        <taxon>Fungi</taxon>
        <taxon>Dikarya</taxon>
        <taxon>Ascomycota</taxon>
        <taxon>Pezizomycotina</taxon>
        <taxon>Dothideomycetes</taxon>
        <taxon>Dothideomycetidae</taxon>
        <taxon>Cladosporiales</taxon>
        <taxon>Cladosporiaceae</taxon>
        <taxon>Cryoendolithus</taxon>
    </lineage>
</organism>
<protein>
    <recommendedName>
        <fullName evidence="9">Transcription factor domain-containing protein</fullName>
    </recommendedName>
</protein>
<evidence type="ECO:0000256" key="4">
    <source>
        <dbReference type="ARBA" id="ARBA00023125"/>
    </source>
</evidence>
<dbReference type="OrthoDB" id="2593732at2759"/>
<evidence type="ECO:0000256" key="6">
    <source>
        <dbReference type="ARBA" id="ARBA00023242"/>
    </source>
</evidence>
<keyword evidence="5" id="KW-0804">Transcription</keyword>
<dbReference type="AlphaFoldDB" id="A0A1V8SH67"/>
<dbReference type="GO" id="GO:0003677">
    <property type="term" value="F:DNA binding"/>
    <property type="evidence" value="ECO:0007669"/>
    <property type="project" value="UniProtKB-KW"/>
</dbReference>
<gene>
    <name evidence="7" type="ORF">B0A48_15755</name>
</gene>
<comment type="caution">
    <text evidence="7">The sequence shown here is derived from an EMBL/GenBank/DDBJ whole genome shotgun (WGS) entry which is preliminary data.</text>
</comment>
<proteinExistence type="predicted"/>
<evidence type="ECO:0000256" key="2">
    <source>
        <dbReference type="ARBA" id="ARBA00022833"/>
    </source>
</evidence>
<keyword evidence="3" id="KW-0805">Transcription regulation</keyword>
<evidence type="ECO:0000256" key="1">
    <source>
        <dbReference type="ARBA" id="ARBA00022723"/>
    </source>
</evidence>
<dbReference type="PANTHER" id="PTHR36206:SF12">
    <property type="entry name" value="ASPERCRYPTIN BIOSYNTHESIS CLUSTER-SPECIFIC TRANSCRIPTION REGULATOR ATNN-RELATED"/>
    <property type="match status" value="1"/>
</dbReference>
<evidence type="ECO:0008006" key="9">
    <source>
        <dbReference type="Google" id="ProtNLM"/>
    </source>
</evidence>
<dbReference type="PANTHER" id="PTHR36206">
    <property type="entry name" value="ASPERCRYPTIN BIOSYNTHESIS CLUSTER-SPECIFIC TRANSCRIPTION REGULATOR ATNN-RELATED"/>
    <property type="match status" value="1"/>
</dbReference>
<dbReference type="InParanoid" id="A0A1V8SH67"/>
<evidence type="ECO:0000313" key="7">
    <source>
        <dbReference type="EMBL" id="OQN98494.1"/>
    </source>
</evidence>
<evidence type="ECO:0000256" key="3">
    <source>
        <dbReference type="ARBA" id="ARBA00023015"/>
    </source>
</evidence>
<reference evidence="8" key="1">
    <citation type="submission" date="2017-03" db="EMBL/GenBank/DDBJ databases">
        <title>Genomes of endolithic fungi from Antarctica.</title>
        <authorList>
            <person name="Coleine C."/>
            <person name="Masonjones S."/>
            <person name="Stajich J.E."/>
        </authorList>
    </citation>
    <scope>NUCLEOTIDE SEQUENCE [LARGE SCALE GENOMIC DNA]</scope>
    <source>
        <strain evidence="8">CCFEE 5527</strain>
    </source>
</reference>
<dbReference type="EMBL" id="NAJO01000045">
    <property type="protein sequence ID" value="OQN98494.1"/>
    <property type="molecule type" value="Genomic_DNA"/>
</dbReference>
<keyword evidence="4" id="KW-0238">DNA-binding</keyword>
<evidence type="ECO:0000256" key="5">
    <source>
        <dbReference type="ARBA" id="ARBA00023163"/>
    </source>
</evidence>
<keyword evidence="2" id="KW-0862">Zinc</keyword>
<dbReference type="Proteomes" id="UP000192596">
    <property type="component" value="Unassembled WGS sequence"/>
</dbReference>
<accession>A0A1V8SH67</accession>
<sequence length="390" mass="43880">MHAKDVETPTAMFTVVFNCLLLVILQCFRKSFDDMSIHLQHGLRIAVQSIPKCAAAAESPLMDSFRLLKQYYVAATLFNPLSLQRIGHGALRSPTNQALVNPGDLEAMHDYSKLMTDDQALEAGLQDLILGLIATTLTPSKLQIDPTHSGSSTFAEPLELSPTLLSKISAFRARHEALELAIDERLLSQDADRKQHFELAKTRCLLIGIYLRCRWSGYQCHYDMELESFRRIVELAETHLEQQVQDSTGKLQESLVPPFSTSLGLGTILSFTARMCRQHALRHRAVGAMQKCANQNGPWDGKLAIAICKAIIAYEELKAREEGIGFDLTGYIPEHCRVHQYYYHHYSETPGALRDNLRKDVLRVFRIRKGTKTEFSAEEITLEICPSPPP</sequence>
<dbReference type="InterPro" id="IPR052360">
    <property type="entry name" value="Transcr_Regulatory_Proteins"/>
</dbReference>
<keyword evidence="8" id="KW-1185">Reference proteome</keyword>
<keyword evidence="1" id="KW-0479">Metal-binding</keyword>
<dbReference type="GO" id="GO:0046872">
    <property type="term" value="F:metal ion binding"/>
    <property type="evidence" value="ECO:0007669"/>
    <property type="project" value="UniProtKB-KW"/>
</dbReference>
<name>A0A1V8SH67_9PEZI</name>